<dbReference type="AlphaFoldDB" id="A0A367R4C2"/>
<sequence length="91" mass="9845">MKQSSFSVLQASKVALWQMPITYHPFPDSLLDQNTFLSGLARLVDLGRLAGNADIALLRSQFPGLLTMDEWFAGAGKPALLSAAVKLVGDR</sequence>
<evidence type="ECO:0000313" key="1">
    <source>
        <dbReference type="EMBL" id="RCJ31039.1"/>
    </source>
</evidence>
<dbReference type="EMBL" id="LXQE01000179">
    <property type="protein sequence ID" value="RCJ31039.1"/>
    <property type="molecule type" value="Genomic_DNA"/>
</dbReference>
<gene>
    <name evidence="1" type="ORF">A6769_31770</name>
</gene>
<proteinExistence type="predicted"/>
<organism evidence="1 2">
    <name type="scientific">Nostoc punctiforme NIES-2108</name>
    <dbReference type="NCBI Taxonomy" id="1356359"/>
    <lineage>
        <taxon>Bacteria</taxon>
        <taxon>Bacillati</taxon>
        <taxon>Cyanobacteriota</taxon>
        <taxon>Cyanophyceae</taxon>
        <taxon>Nostocales</taxon>
        <taxon>Nostocaceae</taxon>
        <taxon>Nostoc</taxon>
    </lineage>
</organism>
<reference evidence="2" key="1">
    <citation type="submission" date="2016-04" db="EMBL/GenBank/DDBJ databases">
        <authorList>
            <person name="Tabuchi Yagui T.R."/>
        </authorList>
    </citation>
    <scope>NUCLEOTIDE SEQUENCE [LARGE SCALE GENOMIC DNA]</scope>
</reference>
<protein>
    <submittedName>
        <fullName evidence="1">Uncharacterized protein</fullName>
    </submittedName>
</protein>
<dbReference type="Proteomes" id="UP000252085">
    <property type="component" value="Unassembled WGS sequence"/>
</dbReference>
<evidence type="ECO:0000313" key="2">
    <source>
        <dbReference type="Proteomes" id="UP000252085"/>
    </source>
</evidence>
<accession>A0A367R4C2</accession>
<name>A0A367R4C2_NOSPU</name>
<comment type="caution">
    <text evidence="1">The sequence shown here is derived from an EMBL/GenBank/DDBJ whole genome shotgun (WGS) entry which is preliminary data.</text>
</comment>